<protein>
    <submittedName>
        <fullName evidence="3">Acetylornithine deacetylase</fullName>
    </submittedName>
</protein>
<accession>A0ABY6ZQK1</accession>
<evidence type="ECO:0000256" key="2">
    <source>
        <dbReference type="ARBA" id="ARBA00023285"/>
    </source>
</evidence>
<dbReference type="PANTHER" id="PTHR43808:SF8">
    <property type="entry name" value="PEPTIDASE M20 DIMERISATION DOMAIN-CONTAINING PROTEIN"/>
    <property type="match status" value="1"/>
</dbReference>
<organism evidence="3 4">
    <name type="scientific">Pseudomonas triclosanedens</name>
    <dbReference type="NCBI Taxonomy" id="2961893"/>
    <lineage>
        <taxon>Bacteria</taxon>
        <taxon>Pseudomonadati</taxon>
        <taxon>Pseudomonadota</taxon>
        <taxon>Gammaproteobacteria</taxon>
        <taxon>Pseudomonadales</taxon>
        <taxon>Pseudomonadaceae</taxon>
        <taxon>Pseudomonas</taxon>
    </lineage>
</organism>
<dbReference type="Gene3D" id="3.40.630.10">
    <property type="entry name" value="Zn peptidases"/>
    <property type="match status" value="1"/>
</dbReference>
<dbReference type="SUPFAM" id="SSF53187">
    <property type="entry name" value="Zn-dependent exopeptidases"/>
    <property type="match status" value="1"/>
</dbReference>
<evidence type="ECO:0000313" key="3">
    <source>
        <dbReference type="EMBL" id="WAI47023.1"/>
    </source>
</evidence>
<keyword evidence="1" id="KW-0862">Zinc</keyword>
<evidence type="ECO:0000256" key="1">
    <source>
        <dbReference type="ARBA" id="ARBA00022833"/>
    </source>
</evidence>
<name>A0ABY6ZQK1_9PSED</name>
<keyword evidence="2" id="KW-0170">Cobalt</keyword>
<evidence type="ECO:0000313" key="4">
    <source>
        <dbReference type="Proteomes" id="UP001163624"/>
    </source>
</evidence>
<dbReference type="EMBL" id="CP113432">
    <property type="protein sequence ID" value="WAI47023.1"/>
    <property type="molecule type" value="Genomic_DNA"/>
</dbReference>
<dbReference type="InterPro" id="IPR050072">
    <property type="entry name" value="Peptidase_M20A"/>
</dbReference>
<dbReference type="Proteomes" id="UP001163624">
    <property type="component" value="Chromosome"/>
</dbReference>
<dbReference type="Gene3D" id="3.30.70.360">
    <property type="match status" value="1"/>
</dbReference>
<proteinExistence type="predicted"/>
<dbReference type="RefSeq" id="WP_254476398.1">
    <property type="nucleotide sequence ID" value="NZ_CP113432.1"/>
</dbReference>
<reference evidence="3" key="1">
    <citation type="submission" date="2022-11" db="EMBL/GenBank/DDBJ databases">
        <title>Pseudomonas triclosanedens sp. nov., a triclosan degrader isolated from activated sludge.</title>
        <authorList>
            <person name="Yin Y."/>
            <person name="Lu Z."/>
        </authorList>
    </citation>
    <scope>NUCLEOTIDE SEQUENCE</scope>
    <source>
        <strain evidence="3">ZM23</strain>
    </source>
</reference>
<gene>
    <name evidence="3" type="ORF">OU419_14660</name>
</gene>
<sequence length="447" mass="48644">MQPTTPKAFSAEQMSWYEQACAHLDAKRLQKLLFELSDIHSPTGATRAASQYMVDYLGRVGFSADYQSLTDISGNVAARRQGSGGGASVMLYAPIDTHLEADGSEHLLTGSAPEADMQPRARQVDDWVFGLGASNPKGMIATLTEVATALIEAEVPLRGDLLMGIADGGMPVDISARQHAGMSNGVLHLLNRGMYPDFAIIMKPWNWVYHEEPGMAWFKLRVHGTLGYAGVGRDVPGFRSSVVPAATVIQELERWIIDYAERNTSGVIKPHGWIAGVRGGDVERPAFPSAITELFFDVRVNPRTSPADVRAQFASFVEGLRRQRPELVLSWDMYGSVPGGSTDPQNWIIQSCKRGWEHIERRPHGTPDLLGGQTDGAALRRYGVPTARIGWPWPAQGAPLPVAEGLGGMGATYIPDLLPCARKILYALVDTLTRSRAELGLEEHGHG</sequence>
<dbReference type="PANTHER" id="PTHR43808">
    <property type="entry name" value="ACETYLORNITHINE DEACETYLASE"/>
    <property type="match status" value="1"/>
</dbReference>
<keyword evidence="4" id="KW-1185">Reference proteome</keyword>